<evidence type="ECO:0000313" key="3">
    <source>
        <dbReference type="Proteomes" id="UP000190341"/>
    </source>
</evidence>
<evidence type="ECO:0000313" key="2">
    <source>
        <dbReference type="EMBL" id="SKC81808.1"/>
    </source>
</evidence>
<dbReference type="Proteomes" id="UP000190341">
    <property type="component" value="Unassembled WGS sequence"/>
</dbReference>
<keyword evidence="1" id="KW-1133">Transmembrane helix</keyword>
<reference evidence="2 3" key="1">
    <citation type="submission" date="2017-02" db="EMBL/GenBank/DDBJ databases">
        <authorList>
            <person name="Peterson S.W."/>
        </authorList>
    </citation>
    <scope>NUCLEOTIDE SEQUENCE [LARGE SCALE GENOMIC DNA]</scope>
    <source>
        <strain evidence="2 3">P15</strain>
    </source>
</reference>
<evidence type="ECO:0000256" key="1">
    <source>
        <dbReference type="SAM" id="Phobius"/>
    </source>
</evidence>
<gene>
    <name evidence="2" type="ORF">SAMN06296058_3571</name>
</gene>
<sequence length="1045" mass="116633">MDRTFAVVLRAHRPYRVVDLSRCVLYALLLWLAIQGQPANATTAEVAPTYYTNDLLQPLDPLASMDQNDSTGWRAAVALVADPVDTRLGRSFDIQVATLVRNFQLNGYVLQGHALPWRAAGKDPADARPHQRLPGVLLFRRDLWRERADIQPAVVYFVLYLVGESPVFGVQRIAMCKAVLRARSLNAGHRSALPGELVRCDESPKHAPSARAGEYDTAWVQVLGPTFSGSMTSLAEVARQSSVHLDLMSPSATVDSNALLLQNAVAQGHLRYRSYVHWQQHQQLETLFAYLWQHHGVCPGSVVILAEQSSFGEGAQRVELLKEAARDTPCQGKQAPQLMQFPQNIAAIRAEHAQMQARNKGDVSLSLVPNQNLELDMQDAGISLDLPPVYQPSLTSRSDELSLQQLMDKLSVQIKPRAVLVVATDIRDRLYMLDVVRQATPSALPVTLEGDHLLAHPDYRSSNRGTLMLPHTRMQLCYTREDRDAIWHECGWKASGSNERERSRRTREEWRAAASRDRAEHPDRERRRLNFATDYAAGLFRASQVLLNPSLTPPPEDKARGSRRMTVVTLAGTQQIEFSGSDGDSTGSMGTLIASDWRTLSANFLLPIMWGASSLLLAASLWLWGSSRPGRTILPAFRHAVREVEWWMRALPKWTRDRLPMSRRLQEPPMRSDRTPDIMVTLLCLLSLLLFVTLLVDWLQMLWVAHSAGTDAISRASNPALGNYMRLVHGRDAGMAAILMGLYLWLVLLVLARLHAWNQRCHGHWRGGVVHPGRNPHAARDFHGSALIIALLLSVPPLLAWCVRRPVTVDDTTPTVLMSFLILLACVYFLLQAFLQAHRLCCLTRDIRQQVMDELPKRLIPAGWPSPRHLGIAPSSPLTVVFGDGDWHSLDKGGEDWPLAPPPRRLNNWSEQHDPDDIRVWQDRTVAELKFALVTVRSCLWAAFIGPVTVLAMIHVHPFAFEWEHSMIALGMMLLALAASAYITYRAEQATLIGQMFTQDGARVSFTDLLQAMGGKLVLAVTVLAATLSPDLGNSLQGMLGLFKF</sequence>
<feature type="transmembrane region" description="Helical" evidence="1">
    <location>
        <begin position="939"/>
        <end position="961"/>
    </location>
</feature>
<dbReference type="EMBL" id="FUZV01000002">
    <property type="protein sequence ID" value="SKC81808.1"/>
    <property type="molecule type" value="Genomic_DNA"/>
</dbReference>
<keyword evidence="1" id="KW-0472">Membrane</keyword>
<proteinExistence type="predicted"/>
<feature type="transmembrane region" description="Helical" evidence="1">
    <location>
        <begin position="604"/>
        <end position="624"/>
    </location>
</feature>
<protein>
    <submittedName>
        <fullName evidence="2">Uncharacterized protein</fullName>
    </submittedName>
</protein>
<name>A0A1T5M204_9GAMM</name>
<feature type="transmembrane region" description="Helical" evidence="1">
    <location>
        <begin position="1006"/>
        <end position="1028"/>
    </location>
</feature>
<feature type="transmembrane region" description="Helical" evidence="1">
    <location>
        <begin position="784"/>
        <end position="803"/>
    </location>
</feature>
<keyword evidence="3" id="KW-1185">Reference proteome</keyword>
<keyword evidence="1" id="KW-0812">Transmembrane</keyword>
<organism evidence="2 3">
    <name type="scientific">Pseudoxanthomonas indica</name>
    <dbReference type="NCBI Taxonomy" id="428993"/>
    <lineage>
        <taxon>Bacteria</taxon>
        <taxon>Pseudomonadati</taxon>
        <taxon>Pseudomonadota</taxon>
        <taxon>Gammaproteobacteria</taxon>
        <taxon>Lysobacterales</taxon>
        <taxon>Lysobacteraceae</taxon>
        <taxon>Pseudoxanthomonas</taxon>
    </lineage>
</organism>
<feature type="transmembrane region" description="Helical" evidence="1">
    <location>
        <begin position="678"/>
        <end position="696"/>
    </location>
</feature>
<dbReference type="AlphaFoldDB" id="A0A1T5M204"/>
<accession>A0A1T5M204</accession>
<feature type="transmembrane region" description="Helical" evidence="1">
    <location>
        <begin position="733"/>
        <end position="752"/>
    </location>
</feature>
<feature type="transmembrane region" description="Helical" evidence="1">
    <location>
        <begin position="967"/>
        <end position="985"/>
    </location>
</feature>
<feature type="transmembrane region" description="Helical" evidence="1">
    <location>
        <begin position="815"/>
        <end position="835"/>
    </location>
</feature>